<sequence>MDFLRSRIPPIPRMNLEEMERIKRRNLSWLLSNIPEAFANLIPQAKAGKSLGLLGGMLVPKFHKKGGKKLSKGWDKDREKKAKEMLEGILQMKKAASSVLNVAEQ</sequence>
<proteinExistence type="predicted"/>
<reference evidence="1" key="1">
    <citation type="submission" date="2018-05" db="EMBL/GenBank/DDBJ databases">
        <authorList>
            <person name="Lanie J.A."/>
            <person name="Ng W.-L."/>
            <person name="Kazmierczak K.M."/>
            <person name="Andrzejewski T.M."/>
            <person name="Davidsen T.M."/>
            <person name="Wayne K.J."/>
            <person name="Tettelin H."/>
            <person name="Glass J.I."/>
            <person name="Rusch D."/>
            <person name="Podicherti R."/>
            <person name="Tsui H.-C.T."/>
            <person name="Winkler M.E."/>
        </authorList>
    </citation>
    <scope>NUCLEOTIDE SEQUENCE</scope>
</reference>
<name>A0A382JR88_9ZZZZ</name>
<dbReference type="AlphaFoldDB" id="A0A382JR88"/>
<dbReference type="EMBL" id="UINC01075548">
    <property type="protein sequence ID" value="SVC13842.1"/>
    <property type="molecule type" value="Genomic_DNA"/>
</dbReference>
<feature type="non-terminal residue" evidence="1">
    <location>
        <position position="105"/>
    </location>
</feature>
<gene>
    <name evidence="1" type="ORF">METZ01_LOCUS266696</name>
</gene>
<protein>
    <submittedName>
        <fullName evidence="1">Uncharacterized protein</fullName>
    </submittedName>
</protein>
<organism evidence="1">
    <name type="scientific">marine metagenome</name>
    <dbReference type="NCBI Taxonomy" id="408172"/>
    <lineage>
        <taxon>unclassified sequences</taxon>
        <taxon>metagenomes</taxon>
        <taxon>ecological metagenomes</taxon>
    </lineage>
</organism>
<evidence type="ECO:0000313" key="1">
    <source>
        <dbReference type="EMBL" id="SVC13842.1"/>
    </source>
</evidence>
<accession>A0A382JR88</accession>